<accession>A0A5J4KSD6</accession>
<dbReference type="AlphaFoldDB" id="A0A5J4KSD6"/>
<sequence>MATSTYMVQFTYTSEAWATMIQKPQDRSIPSQELVQRLGGRLLSLYYALGAYDGVALIEVPDDITASAVNLAVKASGIMKVNEVTRLFTMSEGMEAMRKAAGGAFAVPTA</sequence>
<evidence type="ECO:0000313" key="1">
    <source>
        <dbReference type="EMBL" id="GER90032.1"/>
    </source>
</evidence>
<comment type="caution">
    <text evidence="1">The sequence shown here is derived from an EMBL/GenBank/DDBJ whole genome shotgun (WGS) entry which is preliminary data.</text>
</comment>
<reference evidence="1 2" key="1">
    <citation type="submission" date="2019-10" db="EMBL/GenBank/DDBJ databases">
        <title>Dictyobacter vulcani sp. nov., within the class Ktedonobacteria, isolated from soil of volcanic Mt. Zao.</title>
        <authorList>
            <person name="Zheng Y."/>
            <person name="Wang C.M."/>
            <person name="Sakai Y."/>
            <person name="Abe K."/>
            <person name="Yokota A."/>
            <person name="Yabe S."/>
        </authorList>
    </citation>
    <scope>NUCLEOTIDE SEQUENCE [LARGE SCALE GENOMIC DNA]</scope>
    <source>
        <strain evidence="1 2">W12</strain>
    </source>
</reference>
<evidence type="ECO:0008006" key="3">
    <source>
        <dbReference type="Google" id="ProtNLM"/>
    </source>
</evidence>
<keyword evidence="2" id="KW-1185">Reference proteome</keyword>
<dbReference type="EMBL" id="BKZW01000002">
    <property type="protein sequence ID" value="GER90032.1"/>
    <property type="molecule type" value="Genomic_DNA"/>
</dbReference>
<dbReference type="Pfam" id="PF08734">
    <property type="entry name" value="GYD"/>
    <property type="match status" value="1"/>
</dbReference>
<gene>
    <name evidence="1" type="ORF">KDW_41940</name>
</gene>
<dbReference type="InterPro" id="IPR014845">
    <property type="entry name" value="GYD/TTHA1554"/>
</dbReference>
<name>A0A5J4KSD6_9CHLR</name>
<dbReference type="Proteomes" id="UP000326912">
    <property type="component" value="Unassembled WGS sequence"/>
</dbReference>
<protein>
    <recommendedName>
        <fullName evidence="3">GYD domain-containing protein</fullName>
    </recommendedName>
</protein>
<dbReference type="RefSeq" id="WP_151757820.1">
    <property type="nucleotide sequence ID" value="NZ_BKZW01000002.1"/>
</dbReference>
<evidence type="ECO:0000313" key="2">
    <source>
        <dbReference type="Proteomes" id="UP000326912"/>
    </source>
</evidence>
<organism evidence="1 2">
    <name type="scientific">Dictyobacter vulcani</name>
    <dbReference type="NCBI Taxonomy" id="2607529"/>
    <lineage>
        <taxon>Bacteria</taxon>
        <taxon>Bacillati</taxon>
        <taxon>Chloroflexota</taxon>
        <taxon>Ktedonobacteria</taxon>
        <taxon>Ktedonobacterales</taxon>
        <taxon>Dictyobacteraceae</taxon>
        <taxon>Dictyobacter</taxon>
    </lineage>
</organism>
<proteinExistence type="predicted"/>